<name>A0A645C8E3_9ZZZZ</name>
<proteinExistence type="predicted"/>
<organism evidence="1">
    <name type="scientific">bioreactor metagenome</name>
    <dbReference type="NCBI Taxonomy" id="1076179"/>
    <lineage>
        <taxon>unclassified sequences</taxon>
        <taxon>metagenomes</taxon>
        <taxon>ecological metagenomes</taxon>
    </lineage>
</organism>
<comment type="caution">
    <text evidence="1">The sequence shown here is derived from an EMBL/GenBank/DDBJ whole genome shotgun (WGS) entry which is preliminary data.</text>
</comment>
<dbReference type="EMBL" id="VSSQ01025492">
    <property type="protein sequence ID" value="MPM73651.1"/>
    <property type="molecule type" value="Genomic_DNA"/>
</dbReference>
<gene>
    <name evidence="1" type="ORF">SDC9_120633</name>
</gene>
<protein>
    <submittedName>
        <fullName evidence="1">Uncharacterized protein</fullName>
    </submittedName>
</protein>
<accession>A0A645C8E3</accession>
<reference evidence="1" key="1">
    <citation type="submission" date="2019-08" db="EMBL/GenBank/DDBJ databases">
        <authorList>
            <person name="Kucharzyk K."/>
            <person name="Murdoch R.W."/>
            <person name="Higgins S."/>
            <person name="Loffler F."/>
        </authorList>
    </citation>
    <scope>NUCLEOTIDE SEQUENCE</scope>
</reference>
<dbReference type="AlphaFoldDB" id="A0A645C8E3"/>
<sequence>MAYMLINALISETGMVTNMIRLDFHSRKNINTTNVTNIKAYQMDEVRLLTDSVTISSVLMIS</sequence>
<evidence type="ECO:0000313" key="1">
    <source>
        <dbReference type="EMBL" id="MPM73651.1"/>
    </source>
</evidence>